<proteinExistence type="predicted"/>
<gene>
    <name evidence="2" type="ordered locus">AM1_C0081</name>
</gene>
<dbReference type="Pfam" id="PF01527">
    <property type="entry name" value="HTH_Tnp_1"/>
    <property type="match status" value="1"/>
</dbReference>
<dbReference type="EMBL" id="CP000840">
    <property type="protein sequence ID" value="ABW32391.1"/>
    <property type="molecule type" value="Genomic_DNA"/>
</dbReference>
<dbReference type="GO" id="GO:0006313">
    <property type="term" value="P:DNA transposition"/>
    <property type="evidence" value="ECO:0007669"/>
    <property type="project" value="InterPro"/>
</dbReference>
<protein>
    <recommendedName>
        <fullName evidence="4">Transposase</fullName>
    </recommendedName>
</protein>
<keyword evidence="2" id="KW-0614">Plasmid</keyword>
<dbReference type="SUPFAM" id="SSF46689">
    <property type="entry name" value="Homeodomain-like"/>
    <property type="match status" value="1"/>
</dbReference>
<evidence type="ECO:0008006" key="4">
    <source>
        <dbReference type="Google" id="ProtNLM"/>
    </source>
</evidence>
<dbReference type="KEGG" id="amr:AM1_C0081"/>
<keyword evidence="1" id="KW-0175">Coiled coil</keyword>
<dbReference type="GO" id="GO:0004803">
    <property type="term" value="F:transposase activity"/>
    <property type="evidence" value="ECO:0007669"/>
    <property type="project" value="InterPro"/>
</dbReference>
<keyword evidence="3" id="KW-1185">Reference proteome</keyword>
<evidence type="ECO:0000313" key="3">
    <source>
        <dbReference type="Proteomes" id="UP000000268"/>
    </source>
</evidence>
<accession>A8ZMI0</accession>
<dbReference type="Proteomes" id="UP000000268">
    <property type="component" value="Plasmid pREB3"/>
</dbReference>
<evidence type="ECO:0000256" key="1">
    <source>
        <dbReference type="SAM" id="Coils"/>
    </source>
</evidence>
<dbReference type="InterPro" id="IPR009057">
    <property type="entry name" value="Homeodomain-like_sf"/>
</dbReference>
<organism evidence="2 3">
    <name type="scientific">Acaryochloris marina (strain MBIC 11017)</name>
    <dbReference type="NCBI Taxonomy" id="329726"/>
    <lineage>
        <taxon>Bacteria</taxon>
        <taxon>Bacillati</taxon>
        <taxon>Cyanobacteriota</taxon>
        <taxon>Cyanophyceae</taxon>
        <taxon>Acaryochloridales</taxon>
        <taxon>Acaryochloridaceae</taxon>
        <taxon>Acaryochloris</taxon>
    </lineage>
</organism>
<feature type="coiled-coil region" evidence="1">
    <location>
        <begin position="47"/>
        <end position="74"/>
    </location>
</feature>
<geneLocation type="plasmid" evidence="2 3">
    <name>pREB3</name>
</geneLocation>
<dbReference type="HOGENOM" id="CLU_027402_36_2_3"/>
<name>A8ZMI0_ACAM1</name>
<dbReference type="AlphaFoldDB" id="A8ZMI0"/>
<dbReference type="InterPro" id="IPR002514">
    <property type="entry name" value="Transposase_8"/>
</dbReference>
<sequence length="86" mass="10127">MVLEVVSGQRTPTETCRAHKIHMSVLSRWRNEFLKQAYRAFGTQEVNDKASERIAELERMIGRLTMELEVAKKASDMWNLNENMKW</sequence>
<dbReference type="GO" id="GO:0003677">
    <property type="term" value="F:DNA binding"/>
    <property type="evidence" value="ECO:0007669"/>
    <property type="project" value="InterPro"/>
</dbReference>
<evidence type="ECO:0000313" key="2">
    <source>
        <dbReference type="EMBL" id="ABW32391.1"/>
    </source>
</evidence>
<reference evidence="2 3" key="1">
    <citation type="journal article" date="2008" name="Proc. Natl. Acad. Sci. U.S.A.">
        <title>Niche adaptation and genome expansion in the chlorophyll d-producing cyanobacterium Acaryochloris marina.</title>
        <authorList>
            <person name="Swingley W.D."/>
            <person name="Chen M."/>
            <person name="Cheung P.C."/>
            <person name="Conrad A.L."/>
            <person name="Dejesa L.C."/>
            <person name="Hao J."/>
            <person name="Honchak B.M."/>
            <person name="Karbach L.E."/>
            <person name="Kurdoglu A."/>
            <person name="Lahiri S."/>
            <person name="Mastrian S.D."/>
            <person name="Miyashita H."/>
            <person name="Page L."/>
            <person name="Ramakrishna P."/>
            <person name="Satoh S."/>
            <person name="Sattley W.M."/>
            <person name="Shimada Y."/>
            <person name="Taylor H.L."/>
            <person name="Tomo T."/>
            <person name="Tsuchiya T."/>
            <person name="Wang Z.T."/>
            <person name="Raymond J."/>
            <person name="Mimuro M."/>
            <person name="Blankenship R.E."/>
            <person name="Touchman J.W."/>
        </authorList>
    </citation>
    <scope>NUCLEOTIDE SEQUENCE [LARGE SCALE GENOMIC DNA]</scope>
    <source>
        <strain evidence="3">MBIC 11017</strain>
        <plasmid evidence="3">Plasmid pREB3</plasmid>
    </source>
</reference>